<accession>Q8EJG2</accession>
<reference evidence="1 2" key="4">
    <citation type="journal article" date="2011" name="BMC Genomics">
        <title>Genome-wide protein localization prediction strategies for gram negative bacteria.</title>
        <authorList>
            <person name="Romine M.F."/>
        </authorList>
    </citation>
    <scope>NUCLEOTIDE SEQUENCE [LARGE SCALE GENOMIC DNA]</scope>
    <source>
        <strain evidence="2">ATCC 700550 / JCM 31522 / CIP 106686 / LMG 19005 / NCIMB 14063 / MR-1</strain>
    </source>
</reference>
<dbReference type="PhylomeDB" id="Q8EJG2"/>
<reference evidence="1 2" key="1">
    <citation type="journal article" date="2002" name="Nat. Biotechnol.">
        <title>Genome sequence of the dissimilatory metal ion-reducing bacterium Shewanella oneidensis.</title>
        <authorList>
            <person name="Heidelberg J.F."/>
            <person name="Paulsen I.T."/>
            <person name="Nelson K.E."/>
            <person name="Gaidos E.J."/>
            <person name="Nelson W.C."/>
            <person name="Read T.D."/>
            <person name="Eisen J.A."/>
            <person name="Seshadri R."/>
            <person name="Ward N."/>
            <person name="Methe B."/>
            <person name="Clayton R.A."/>
            <person name="Meyer T."/>
            <person name="Tsapin A."/>
            <person name="Scott J."/>
            <person name="Beanan M."/>
            <person name="Brinkac L."/>
            <person name="Daugherty S."/>
            <person name="DeBoy R.T."/>
            <person name="Dodson R.J."/>
            <person name="Durkin A.S."/>
            <person name="Haft D.H."/>
            <person name="Kolonay J.F."/>
            <person name="Madupu R."/>
            <person name="Peterson J.D."/>
            <person name="Umayam L.A."/>
            <person name="White O."/>
            <person name="Wolf A.M."/>
            <person name="Vamathevan J."/>
            <person name="Weidman J."/>
            <person name="Impraim M."/>
            <person name="Lee K."/>
            <person name="Berry K."/>
            <person name="Lee C."/>
            <person name="Mueller J."/>
            <person name="Khouri H."/>
            <person name="Gill J."/>
            <person name="Utterback T.R."/>
            <person name="McDonald L.A."/>
            <person name="Feldblyum T.V."/>
            <person name="Smith H.O."/>
            <person name="Venter J.C."/>
            <person name="Nealson K.H."/>
            <person name="Fraser C.M."/>
        </authorList>
    </citation>
    <scope>NUCLEOTIDE SEQUENCE [LARGE SCALE GENOMIC DNA]</scope>
    <source>
        <strain evidence="2">ATCC 700550 / JCM 31522 / CIP 106686 / LMG 19005 / NCIMB 14063 / MR-1</strain>
    </source>
</reference>
<dbReference type="KEGG" id="son:SO_0505"/>
<keyword evidence="2" id="KW-1185">Reference proteome</keyword>
<dbReference type="PATRIC" id="fig|211586.12.peg.488"/>
<sequence>MRIDTQEQLVTLLNALFEKVGINLEQVSKLDNYGVMFSVPGTMKPLIATLKTVTTPTNWNNETNLGHYKSADENWLLCLKPAPHSVFCIATVCSLHEKHLEQYIETSEKKQDRRIAAEHGDPEAQYYTAQDCEDKTEALFWYRKAGEQNHYWALYQIALMYEAGEGGLEKDFAQAILWRGKAAEQGSDAAARDLAEMYEEGTADIPQDLTLAIFWYERWLELSPVMRRMIKPKIKSLKAALSQRMNE</sequence>
<dbReference type="Gene3D" id="1.25.40.10">
    <property type="entry name" value="Tetratricopeptide repeat domain"/>
    <property type="match status" value="1"/>
</dbReference>
<dbReference type="STRING" id="211586.SO_0505"/>
<dbReference type="SUPFAM" id="SSF81901">
    <property type="entry name" value="HCP-like"/>
    <property type="match status" value="1"/>
</dbReference>
<gene>
    <name evidence="1" type="ordered locus">SO_0505</name>
</gene>
<protein>
    <submittedName>
        <fullName evidence="1">Sel1 repeat protein</fullName>
    </submittedName>
</protein>
<dbReference type="PANTHER" id="PTHR11102">
    <property type="entry name" value="SEL-1-LIKE PROTEIN"/>
    <property type="match status" value="1"/>
</dbReference>
<name>Q8EJG2_SHEON</name>
<reference evidence="1 2" key="3">
    <citation type="journal article" date="2008" name="Appl. Environ. Microbiol.">
        <title>Identification of mobile elements and pseudogenes in the Shewanella oneidensis MR-1 genome.</title>
        <authorList>
            <person name="Romine M.F."/>
            <person name="Carlson T.S."/>
            <person name="Norbeck A.D."/>
            <person name="McCue L.A."/>
            <person name="Lipton M.S."/>
        </authorList>
    </citation>
    <scope>NUCLEOTIDE SEQUENCE [LARGE SCALE GENOMIC DNA]</scope>
    <source>
        <strain evidence="2">ATCC 700550 / JCM 31522 / CIP 106686 / LMG 19005 / NCIMB 14063 / MR-1</strain>
    </source>
</reference>
<evidence type="ECO:0000313" key="2">
    <source>
        <dbReference type="Proteomes" id="UP000008186"/>
    </source>
</evidence>
<dbReference type="EMBL" id="AE014299">
    <property type="protein sequence ID" value="AAN53586.1"/>
    <property type="molecule type" value="Genomic_DNA"/>
</dbReference>
<dbReference type="AlphaFoldDB" id="Q8EJG2"/>
<dbReference type="InterPro" id="IPR006597">
    <property type="entry name" value="Sel1-like"/>
</dbReference>
<dbReference type="Proteomes" id="UP000008186">
    <property type="component" value="Chromosome"/>
</dbReference>
<dbReference type="InterPro" id="IPR011990">
    <property type="entry name" value="TPR-like_helical_dom_sf"/>
</dbReference>
<dbReference type="Pfam" id="PF08238">
    <property type="entry name" value="Sel1"/>
    <property type="match status" value="3"/>
</dbReference>
<dbReference type="BioCyc" id="SONE211586:G1GMP-480-MONOMER"/>
<reference evidence="1 2" key="2">
    <citation type="journal article" date="2005" name="Proteomics">
        <title>Global detection and characterization of hypothetical proteins in Shewanella oneidensis MR-1 using LC-MS based proteomics.</title>
        <authorList>
            <person name="Elias D.A."/>
            <person name="Monroe M.E."/>
            <person name="Marshall M.J."/>
            <person name="Romine M.F."/>
            <person name="Belieav A.S."/>
            <person name="Fredrickson J.K."/>
            <person name="Anderson G.A."/>
            <person name="Smith R.D."/>
            <person name="Lipton M.S."/>
        </authorList>
    </citation>
    <scope>NUCLEOTIDE SEQUENCE [LARGE SCALE GENOMIC DNA]</scope>
    <source>
        <strain evidence="2">ATCC 700550 / JCM 31522 / CIP 106686 / LMG 19005 / NCIMB 14063 / MR-1</strain>
    </source>
</reference>
<dbReference type="PANTHER" id="PTHR11102:SF160">
    <property type="entry name" value="ERAD-ASSOCIATED E3 UBIQUITIN-PROTEIN LIGASE COMPONENT HRD3"/>
    <property type="match status" value="1"/>
</dbReference>
<dbReference type="InterPro" id="IPR050767">
    <property type="entry name" value="Sel1_AlgK"/>
</dbReference>
<dbReference type="RefSeq" id="WP_011070850.1">
    <property type="nucleotide sequence ID" value="NC_004347.2"/>
</dbReference>
<dbReference type="PaxDb" id="211586-SO_0505"/>
<dbReference type="SMART" id="SM00671">
    <property type="entry name" value="SEL1"/>
    <property type="match status" value="3"/>
</dbReference>
<proteinExistence type="predicted"/>
<evidence type="ECO:0000313" key="1">
    <source>
        <dbReference type="EMBL" id="AAN53586.1"/>
    </source>
</evidence>
<dbReference type="HOGENOM" id="CLU_1123901_0_0_6"/>
<organism evidence="1 2">
    <name type="scientific">Shewanella oneidensis (strain ATCC 700550 / JCM 31522 / CIP 106686 / LMG 19005 / NCIMB 14063 / MR-1)</name>
    <dbReference type="NCBI Taxonomy" id="211586"/>
    <lineage>
        <taxon>Bacteria</taxon>
        <taxon>Pseudomonadati</taxon>
        <taxon>Pseudomonadota</taxon>
        <taxon>Gammaproteobacteria</taxon>
        <taxon>Alteromonadales</taxon>
        <taxon>Shewanellaceae</taxon>
        <taxon>Shewanella</taxon>
    </lineage>
</organism>
<dbReference type="OrthoDB" id="6306375at2"/>
<dbReference type="eggNOG" id="COG0790">
    <property type="taxonomic scope" value="Bacteria"/>
</dbReference>